<feature type="transmembrane region" description="Helical" evidence="6">
    <location>
        <begin position="7"/>
        <end position="26"/>
    </location>
</feature>
<dbReference type="Pfam" id="PF05105">
    <property type="entry name" value="Phage_holin_4_1"/>
    <property type="match status" value="1"/>
</dbReference>
<name>A0A9W3PJR4_BACTU</name>
<protein>
    <submittedName>
        <fullName evidence="7">Holin</fullName>
    </submittedName>
</protein>
<gene>
    <name evidence="8" type="ORF">YBT1518_31680</name>
    <name evidence="7" type="ORF">YBT1518_33222</name>
</gene>
<keyword evidence="3 6" id="KW-1133">Transmembrane helix</keyword>
<evidence type="ECO:0000256" key="3">
    <source>
        <dbReference type="ARBA" id="ARBA00022989"/>
    </source>
</evidence>
<feature type="transmembrane region" description="Helical" evidence="6">
    <location>
        <begin position="32"/>
        <end position="50"/>
    </location>
</feature>
<organism evidence="7 9">
    <name type="scientific">Bacillus thuringiensis YBT-1518</name>
    <dbReference type="NCBI Taxonomy" id="529122"/>
    <lineage>
        <taxon>Bacteria</taxon>
        <taxon>Bacillati</taxon>
        <taxon>Bacillota</taxon>
        <taxon>Bacilli</taxon>
        <taxon>Bacillales</taxon>
        <taxon>Bacillaceae</taxon>
        <taxon>Bacillus</taxon>
        <taxon>Bacillus cereus group</taxon>
    </lineage>
</organism>
<evidence type="ECO:0000256" key="5">
    <source>
        <dbReference type="ARBA" id="ARBA00023600"/>
    </source>
</evidence>
<keyword evidence="7" id="KW-0614">Plasmid</keyword>
<dbReference type="EMBL" id="CP005940">
    <property type="protein sequence ID" value="AHA75809.1"/>
    <property type="molecule type" value="Genomic_DNA"/>
</dbReference>
<reference evidence="7 9" key="1">
    <citation type="submission" date="2013-05" db="EMBL/GenBank/DDBJ databases">
        <title>Complete genome sequence of Bacillus thuringiensis YBT-1518, a typical strain with high toxicity to nematode.</title>
        <authorList>
            <person name="Wang P."/>
            <person name="Zhang C."/>
            <person name="Guo M."/>
            <person name="Guo S."/>
            <person name="Zhu Y."/>
            <person name="Zheng J."/>
            <person name="Zhu L."/>
            <person name="Ruan L."/>
            <person name="Peng D."/>
            <person name="Sun M."/>
        </authorList>
    </citation>
    <scope>NUCLEOTIDE SEQUENCE [LARGE SCALE GENOMIC DNA]</scope>
    <source>
        <strain evidence="7 9">YBT-1518</strain>
        <plasmid evidence="7 9">pBMB0232</plasmid>
        <plasmid evidence="8 9">pBMB0233</plasmid>
    </source>
</reference>
<sequence length="117" mass="12811">MDCIDILIKIFIATFSGCSGYLLGAWDITVKILVTMAVIDYLTSMIAVGYKGKLKRNIGFKDINKKVRLSLLVGAAAPLDIAVGSNSIFRESTIFFFMGNKLLFLIENVNCIGTLIP</sequence>
<evidence type="ECO:0000256" key="6">
    <source>
        <dbReference type="SAM" id="Phobius"/>
    </source>
</evidence>
<dbReference type="KEGG" id="bthu:YBT1518_31680"/>
<dbReference type="Proteomes" id="UP000018566">
    <property type="component" value="Plasmid pBMB0233"/>
</dbReference>
<evidence type="ECO:0000313" key="8">
    <source>
        <dbReference type="EMBL" id="AHA75809.1"/>
    </source>
</evidence>
<dbReference type="EMBL" id="CP005939">
    <property type="protein sequence ID" value="AHA75664.1"/>
    <property type="molecule type" value="Genomic_DNA"/>
</dbReference>
<dbReference type="Proteomes" id="UP000018566">
    <property type="component" value="Plasmid pBMB0232"/>
</dbReference>
<keyword evidence="2 6" id="KW-0812">Transmembrane</keyword>
<geneLocation type="plasmid" evidence="7 9">
    <name>pBMB0232</name>
</geneLocation>
<dbReference type="GO" id="GO:0016020">
    <property type="term" value="C:membrane"/>
    <property type="evidence" value="ECO:0007669"/>
    <property type="project" value="UniProtKB-SubCell"/>
</dbReference>
<feature type="transmembrane region" description="Helical" evidence="6">
    <location>
        <begin position="71"/>
        <end position="89"/>
    </location>
</feature>
<proteinExistence type="inferred from homology"/>
<dbReference type="KEGG" id="bthu:YBT1518_33222"/>
<geneLocation type="plasmid" evidence="8 9">
    <name>pBMB0233</name>
</geneLocation>
<comment type="subcellular location">
    <subcellularLocation>
        <location evidence="1">Membrane</location>
        <topology evidence="1">Multi-pass membrane protein</topology>
    </subcellularLocation>
</comment>
<evidence type="ECO:0000313" key="7">
    <source>
        <dbReference type="EMBL" id="AHA75664.1"/>
    </source>
</evidence>
<dbReference type="AlphaFoldDB" id="A0A9W3PJR4"/>
<comment type="similarity">
    <text evidence="5">Belongs to the bacteriophage holin family. Cp-1 holin subfamily.</text>
</comment>
<accession>A0A9W3PJR4</accession>
<keyword evidence="4 6" id="KW-0472">Membrane</keyword>
<evidence type="ECO:0000256" key="1">
    <source>
        <dbReference type="ARBA" id="ARBA00004141"/>
    </source>
</evidence>
<dbReference type="RefSeq" id="WP_023523942.1">
    <property type="nucleotide sequence ID" value="NC_022877.1"/>
</dbReference>
<dbReference type="InterPro" id="IPR006480">
    <property type="entry name" value="Phage_holin_4_1"/>
</dbReference>
<evidence type="ECO:0000313" key="9">
    <source>
        <dbReference type="Proteomes" id="UP000018566"/>
    </source>
</evidence>
<dbReference type="NCBIfam" id="TIGR01593">
    <property type="entry name" value="holin_tox_secr"/>
    <property type="match status" value="1"/>
</dbReference>
<evidence type="ECO:0000256" key="4">
    <source>
        <dbReference type="ARBA" id="ARBA00023136"/>
    </source>
</evidence>
<evidence type="ECO:0000256" key="2">
    <source>
        <dbReference type="ARBA" id="ARBA00022692"/>
    </source>
</evidence>